<dbReference type="EMBL" id="LR134310">
    <property type="protein sequence ID" value="VEE93002.1"/>
    <property type="molecule type" value="Genomic_DNA"/>
</dbReference>
<proteinExistence type="predicted"/>
<sequence>MKKLLFLLCIATSAQSVAESNSLTLSQKLAVASFGNGDYPIGSIVEKRAASALDNVENLCGEGLKEPLLLSQIGNDLLAKEGFYVTPLEIIETIGTLKRQAPKDISCKDVLSNYLSTVKMAPTPTEALVSVNSLYKILKQKTK</sequence>
<organism evidence="2 3">
    <name type="scientific">Actinobacillus equuli</name>
    <dbReference type="NCBI Taxonomy" id="718"/>
    <lineage>
        <taxon>Bacteria</taxon>
        <taxon>Pseudomonadati</taxon>
        <taxon>Pseudomonadota</taxon>
        <taxon>Gammaproteobacteria</taxon>
        <taxon>Pasteurellales</taxon>
        <taxon>Pasteurellaceae</taxon>
        <taxon>Actinobacillus</taxon>
    </lineage>
</organism>
<protein>
    <submittedName>
        <fullName evidence="2">Uncharacterized protein</fullName>
    </submittedName>
</protein>
<evidence type="ECO:0000313" key="3">
    <source>
        <dbReference type="Proteomes" id="UP000268529"/>
    </source>
</evidence>
<evidence type="ECO:0000313" key="2">
    <source>
        <dbReference type="EMBL" id="VEE93002.1"/>
    </source>
</evidence>
<evidence type="ECO:0000256" key="1">
    <source>
        <dbReference type="SAM" id="SignalP"/>
    </source>
</evidence>
<dbReference type="RefSeq" id="WP_039196648.1">
    <property type="nucleotide sequence ID" value="NZ_LR134310.1"/>
</dbReference>
<gene>
    <name evidence="2" type="ORF">NCTC8529_02146</name>
</gene>
<keyword evidence="1" id="KW-0732">Signal</keyword>
<feature type="signal peptide" evidence="1">
    <location>
        <begin position="1"/>
        <end position="18"/>
    </location>
</feature>
<dbReference type="Proteomes" id="UP000268529">
    <property type="component" value="Chromosome"/>
</dbReference>
<dbReference type="AlphaFoldDB" id="A0AAX3FLH7"/>
<dbReference type="GeneID" id="92744745"/>
<reference evidence="2 3" key="1">
    <citation type="submission" date="2018-12" db="EMBL/GenBank/DDBJ databases">
        <authorList>
            <consortium name="Pathogen Informatics"/>
        </authorList>
    </citation>
    <scope>NUCLEOTIDE SEQUENCE [LARGE SCALE GENOMIC DNA]</scope>
    <source>
        <strain evidence="2 3">NCTC8529</strain>
    </source>
</reference>
<feature type="chain" id="PRO_5043634785" evidence="1">
    <location>
        <begin position="19"/>
        <end position="143"/>
    </location>
</feature>
<name>A0AAX3FLH7_ACTEU</name>
<accession>A0AAX3FLH7</accession>